<evidence type="ECO:0000313" key="10">
    <source>
        <dbReference type="EMBL" id="OWF40780.1"/>
    </source>
</evidence>
<feature type="transmembrane region" description="Helical" evidence="9">
    <location>
        <begin position="277"/>
        <end position="304"/>
    </location>
</feature>
<accession>A0A210PWB7</accession>
<feature type="transmembrane region" description="Helical" evidence="9">
    <location>
        <begin position="244"/>
        <end position="265"/>
    </location>
</feature>
<evidence type="ECO:0000256" key="4">
    <source>
        <dbReference type="ARBA" id="ARBA00022989"/>
    </source>
</evidence>
<keyword evidence="2 8" id="KW-0813">Transport</keyword>
<keyword evidence="5 9" id="KW-0472">Membrane</keyword>
<dbReference type="Pfam" id="PF00209">
    <property type="entry name" value="SNF"/>
    <property type="match status" value="1"/>
</dbReference>
<feature type="transmembrane region" description="Helical" evidence="9">
    <location>
        <begin position="103"/>
        <end position="122"/>
    </location>
</feature>
<dbReference type="PANTHER" id="PTHR11616">
    <property type="entry name" value="SODIUM/CHLORIDE DEPENDENT TRANSPORTER"/>
    <property type="match status" value="1"/>
</dbReference>
<dbReference type="AlphaFoldDB" id="A0A210PWB7"/>
<feature type="binding site" evidence="6">
    <location>
        <position position="427"/>
    </location>
    <ligand>
        <name>Na(+)</name>
        <dbReference type="ChEBI" id="CHEBI:29101"/>
        <label>1</label>
    </ligand>
</feature>
<dbReference type="GO" id="GO:0005886">
    <property type="term" value="C:plasma membrane"/>
    <property type="evidence" value="ECO:0007669"/>
    <property type="project" value="TreeGrafter"/>
</dbReference>
<dbReference type="SUPFAM" id="SSF161070">
    <property type="entry name" value="SNF-like"/>
    <property type="match status" value="1"/>
</dbReference>
<feature type="disulfide bond" evidence="7">
    <location>
        <begin position="155"/>
        <end position="164"/>
    </location>
</feature>
<dbReference type="PROSITE" id="PS50267">
    <property type="entry name" value="NA_NEUROTRAN_SYMP_3"/>
    <property type="match status" value="1"/>
</dbReference>
<feature type="binding site" evidence="6">
    <location>
        <position position="428"/>
    </location>
    <ligand>
        <name>Na(+)</name>
        <dbReference type="ChEBI" id="CHEBI:29101"/>
        <label>1</label>
    </ligand>
</feature>
<keyword evidence="4 9" id="KW-1133">Transmembrane helix</keyword>
<comment type="subcellular location">
    <subcellularLocation>
        <location evidence="1">Membrane</location>
        <topology evidence="1">Multi-pass membrane protein</topology>
    </subcellularLocation>
</comment>
<feature type="binding site" evidence="6">
    <location>
        <position position="53"/>
    </location>
    <ligand>
        <name>Na(+)</name>
        <dbReference type="ChEBI" id="CHEBI:29101"/>
        <label>1</label>
    </ligand>
</feature>
<keyword evidence="6" id="KW-0479">Metal-binding</keyword>
<name>A0A210PWB7_MIZYE</name>
<sequence>MDSGTAKHSVEIIPLQSASKNNDGQGCSSQREVTREVWARKTEYLLSLIGYSVGLGVLWRFPYLCMRNGGGAFLIPFFFFVVVCGFPLYYMELGLGQFSGKSPLVVWCICPLFKGLGFCMVIMSFIVTWYYNLVVAWVLCYLFYSFYPTQPWASCDNDWNSDNCVVIRSKSSNHNNLSLTNQNISYTSVINQTTFPNLTQLHTDGAVNSTLNTSQVFQTAATEFWRYGILGISSGIDQIGSPQWHLVLTIFLAAAITFLCLVRGVRSAGKVAYVTAILPYLLLLVLLARSLTLEGSLAGVMYFIKPDFSRLSNFQVWFEAALQVFFSLGPAWGGVITMASYNKFSNKCFNDAALIAFIDTFSNFFCGFVVFSILGFLAHESGMTIEEVAESGPGLVFQVYPEAISRLPLPNLWAVLFFVMLIAVGLDSQFAQLETVLGGLRDIYPGTLGNRKNLILLAVFCFFFLLSLVFATPAGMYIFVLVDWYATAYCFFLIAFFECLVVGWFYGAERFSRDIQIMTGRSVHPVIRVSWCIVSPISMLIALLGTTLAFKSPVHNGYEFPKYAQTLGVMIGLLSVIPLPILALHGLYSTSGSLSTRLKVLLKPNKEWGPNNKTGKLVYESYHNEGSVWTRVKTNLFGERH</sequence>
<dbReference type="PANTHER" id="PTHR11616:SF241">
    <property type="entry name" value="SODIUM- AND CHLORIDE-DEPENDENT GLYCINE TRANSPORTER 2"/>
    <property type="match status" value="1"/>
</dbReference>
<feature type="transmembrane region" description="Helical" evidence="9">
    <location>
        <begin position="129"/>
        <end position="147"/>
    </location>
</feature>
<evidence type="ECO:0000256" key="2">
    <source>
        <dbReference type="ARBA" id="ARBA00022448"/>
    </source>
</evidence>
<gene>
    <name evidence="10" type="ORF">KP79_PYT13351</name>
</gene>
<protein>
    <recommendedName>
        <fullName evidence="8">Transporter</fullName>
    </recommendedName>
</protein>
<feature type="transmembrane region" description="Helical" evidence="9">
    <location>
        <begin position="454"/>
        <end position="480"/>
    </location>
</feature>
<evidence type="ECO:0000256" key="1">
    <source>
        <dbReference type="ARBA" id="ARBA00004141"/>
    </source>
</evidence>
<comment type="caution">
    <text evidence="10">The sequence shown here is derived from an EMBL/GenBank/DDBJ whole genome shotgun (WGS) entry which is preliminary data.</text>
</comment>
<proteinExistence type="inferred from homology"/>
<feature type="transmembrane region" description="Helical" evidence="9">
    <location>
        <begin position="73"/>
        <end position="91"/>
    </location>
</feature>
<feature type="transmembrane region" description="Helical" evidence="9">
    <location>
        <begin position="570"/>
        <end position="588"/>
    </location>
</feature>
<comment type="similarity">
    <text evidence="8">Belongs to the sodium:neurotransmitter symporter (SNF) (TC 2.A.22) family.</text>
</comment>
<evidence type="ECO:0000256" key="7">
    <source>
        <dbReference type="PIRSR" id="PIRSR600175-2"/>
    </source>
</evidence>
<feature type="transmembrane region" description="Helical" evidence="9">
    <location>
        <begin position="529"/>
        <end position="550"/>
    </location>
</feature>
<feature type="transmembrane region" description="Helical" evidence="9">
    <location>
        <begin position="486"/>
        <end position="508"/>
    </location>
</feature>
<dbReference type="Proteomes" id="UP000242188">
    <property type="component" value="Unassembled WGS sequence"/>
</dbReference>
<feature type="transmembrane region" description="Helical" evidence="9">
    <location>
        <begin position="316"/>
        <end position="341"/>
    </location>
</feature>
<dbReference type="PROSITE" id="PS00610">
    <property type="entry name" value="NA_NEUROTRAN_SYMP_1"/>
    <property type="match status" value="1"/>
</dbReference>
<evidence type="ECO:0000256" key="8">
    <source>
        <dbReference type="RuleBase" id="RU003732"/>
    </source>
</evidence>
<evidence type="ECO:0000313" key="11">
    <source>
        <dbReference type="Proteomes" id="UP000242188"/>
    </source>
</evidence>
<feature type="binding site" evidence="6">
    <location>
        <position position="327"/>
    </location>
    <ligand>
        <name>Na(+)</name>
        <dbReference type="ChEBI" id="CHEBI:29101"/>
        <label>1</label>
    </ligand>
</feature>
<evidence type="ECO:0000256" key="3">
    <source>
        <dbReference type="ARBA" id="ARBA00022692"/>
    </source>
</evidence>
<feature type="binding site" evidence="6">
    <location>
        <position position="50"/>
    </location>
    <ligand>
        <name>Na(+)</name>
        <dbReference type="ChEBI" id="CHEBI:29101"/>
        <label>1</label>
    </ligand>
</feature>
<feature type="transmembrane region" description="Helical" evidence="9">
    <location>
        <begin position="353"/>
        <end position="378"/>
    </location>
</feature>
<dbReference type="PRINTS" id="PR00176">
    <property type="entry name" value="NANEUSMPORT"/>
</dbReference>
<dbReference type="InterPro" id="IPR037272">
    <property type="entry name" value="SNS_sf"/>
</dbReference>
<reference evidence="10 11" key="1">
    <citation type="journal article" date="2017" name="Nat. Ecol. Evol.">
        <title>Scallop genome provides insights into evolution of bilaterian karyotype and development.</title>
        <authorList>
            <person name="Wang S."/>
            <person name="Zhang J."/>
            <person name="Jiao W."/>
            <person name="Li J."/>
            <person name="Xun X."/>
            <person name="Sun Y."/>
            <person name="Guo X."/>
            <person name="Huan P."/>
            <person name="Dong B."/>
            <person name="Zhang L."/>
            <person name="Hu X."/>
            <person name="Sun X."/>
            <person name="Wang J."/>
            <person name="Zhao C."/>
            <person name="Wang Y."/>
            <person name="Wang D."/>
            <person name="Huang X."/>
            <person name="Wang R."/>
            <person name="Lv J."/>
            <person name="Li Y."/>
            <person name="Zhang Z."/>
            <person name="Liu B."/>
            <person name="Lu W."/>
            <person name="Hui Y."/>
            <person name="Liang J."/>
            <person name="Zhou Z."/>
            <person name="Hou R."/>
            <person name="Li X."/>
            <person name="Liu Y."/>
            <person name="Li H."/>
            <person name="Ning X."/>
            <person name="Lin Y."/>
            <person name="Zhao L."/>
            <person name="Xing Q."/>
            <person name="Dou J."/>
            <person name="Li Y."/>
            <person name="Mao J."/>
            <person name="Guo H."/>
            <person name="Dou H."/>
            <person name="Li T."/>
            <person name="Mu C."/>
            <person name="Jiang W."/>
            <person name="Fu Q."/>
            <person name="Fu X."/>
            <person name="Miao Y."/>
            <person name="Liu J."/>
            <person name="Yu Q."/>
            <person name="Li R."/>
            <person name="Liao H."/>
            <person name="Li X."/>
            <person name="Kong Y."/>
            <person name="Jiang Z."/>
            <person name="Chourrout D."/>
            <person name="Li R."/>
            <person name="Bao Z."/>
        </authorList>
    </citation>
    <scope>NUCLEOTIDE SEQUENCE [LARGE SCALE GENOMIC DNA]</scope>
    <source>
        <strain evidence="10 11">PY_sf001</strain>
    </source>
</reference>
<evidence type="ECO:0000256" key="9">
    <source>
        <dbReference type="SAM" id="Phobius"/>
    </source>
</evidence>
<dbReference type="GO" id="GO:0046872">
    <property type="term" value="F:metal ion binding"/>
    <property type="evidence" value="ECO:0007669"/>
    <property type="project" value="UniProtKB-KW"/>
</dbReference>
<dbReference type="EMBL" id="NEDP02005445">
    <property type="protein sequence ID" value="OWF40780.1"/>
    <property type="molecule type" value="Genomic_DNA"/>
</dbReference>
<keyword evidence="6" id="KW-0915">Sodium</keyword>
<dbReference type="GO" id="GO:0005283">
    <property type="term" value="F:amino acid:sodium symporter activity"/>
    <property type="evidence" value="ECO:0007669"/>
    <property type="project" value="TreeGrafter"/>
</dbReference>
<keyword evidence="7" id="KW-1015">Disulfide bond</keyword>
<organism evidence="10 11">
    <name type="scientific">Mizuhopecten yessoensis</name>
    <name type="common">Japanese scallop</name>
    <name type="synonym">Patinopecten yessoensis</name>
    <dbReference type="NCBI Taxonomy" id="6573"/>
    <lineage>
        <taxon>Eukaryota</taxon>
        <taxon>Metazoa</taxon>
        <taxon>Spiralia</taxon>
        <taxon>Lophotrochozoa</taxon>
        <taxon>Mollusca</taxon>
        <taxon>Bivalvia</taxon>
        <taxon>Autobranchia</taxon>
        <taxon>Pteriomorphia</taxon>
        <taxon>Pectinida</taxon>
        <taxon>Pectinoidea</taxon>
        <taxon>Pectinidae</taxon>
        <taxon>Mizuhopecten</taxon>
    </lineage>
</organism>
<keyword evidence="8" id="KW-0769">Symport</keyword>
<evidence type="ECO:0000256" key="5">
    <source>
        <dbReference type="ARBA" id="ARBA00023136"/>
    </source>
</evidence>
<evidence type="ECO:0000256" key="6">
    <source>
        <dbReference type="PIRSR" id="PIRSR600175-1"/>
    </source>
</evidence>
<feature type="transmembrane region" description="Helical" evidence="9">
    <location>
        <begin position="412"/>
        <end position="433"/>
    </location>
</feature>
<dbReference type="OrthoDB" id="10325677at2759"/>
<keyword evidence="11" id="KW-1185">Reference proteome</keyword>
<keyword evidence="3 8" id="KW-0812">Transmembrane</keyword>
<feature type="transmembrane region" description="Helical" evidence="9">
    <location>
        <begin position="44"/>
        <end position="61"/>
    </location>
</feature>
<dbReference type="InterPro" id="IPR000175">
    <property type="entry name" value="Na/ntran_symport"/>
</dbReference>
<dbReference type="GO" id="GO:0089718">
    <property type="term" value="P:amino acid import across plasma membrane"/>
    <property type="evidence" value="ECO:0007669"/>
    <property type="project" value="TreeGrafter"/>
</dbReference>